<keyword evidence="3" id="KW-0479">Metal-binding</keyword>
<evidence type="ECO:0000256" key="2">
    <source>
        <dbReference type="ARBA" id="ARBA00008072"/>
    </source>
</evidence>
<evidence type="ECO:0000256" key="5">
    <source>
        <dbReference type="ARBA" id="ARBA00023002"/>
    </source>
</evidence>
<dbReference type="GO" id="GO:0046872">
    <property type="term" value="F:metal ion binding"/>
    <property type="evidence" value="ECO:0007669"/>
    <property type="project" value="UniProtKB-KW"/>
</dbReference>
<evidence type="ECO:0000313" key="7">
    <source>
        <dbReference type="Proteomes" id="UP000249341"/>
    </source>
</evidence>
<dbReference type="AlphaFoldDB" id="A0A327Z5K0"/>
<keyword evidence="7" id="KW-1185">Reference proteome</keyword>
<name>A0A327Z5K0_9ACTN</name>
<evidence type="ECO:0000256" key="3">
    <source>
        <dbReference type="ARBA" id="ARBA00022723"/>
    </source>
</evidence>
<proteinExistence type="inferred from homology"/>
<dbReference type="SUPFAM" id="SSF51735">
    <property type="entry name" value="NAD(P)-binding Rossmann-fold domains"/>
    <property type="match status" value="1"/>
</dbReference>
<evidence type="ECO:0008006" key="8">
    <source>
        <dbReference type="Google" id="ProtNLM"/>
    </source>
</evidence>
<dbReference type="Gene3D" id="3.40.50.720">
    <property type="entry name" value="NAD(P)-binding Rossmann-like Domain"/>
    <property type="match status" value="1"/>
</dbReference>
<evidence type="ECO:0000256" key="4">
    <source>
        <dbReference type="ARBA" id="ARBA00022833"/>
    </source>
</evidence>
<comment type="cofactor">
    <cofactor evidence="1">
        <name>Zn(2+)</name>
        <dbReference type="ChEBI" id="CHEBI:29105"/>
    </cofactor>
</comment>
<evidence type="ECO:0000256" key="1">
    <source>
        <dbReference type="ARBA" id="ARBA00001947"/>
    </source>
</evidence>
<accession>A0A327Z5K0</accession>
<protein>
    <recommendedName>
        <fullName evidence="8">Threonine dehydrogenase-like Zn-dependent dehydrogenase</fullName>
    </recommendedName>
</protein>
<dbReference type="InterPro" id="IPR036291">
    <property type="entry name" value="NAD(P)-bd_dom_sf"/>
</dbReference>
<evidence type="ECO:0000313" key="6">
    <source>
        <dbReference type="EMBL" id="RAK29256.1"/>
    </source>
</evidence>
<dbReference type="Proteomes" id="UP000249341">
    <property type="component" value="Unassembled WGS sequence"/>
</dbReference>
<comment type="similarity">
    <text evidence="2">Belongs to the zinc-containing alcohol dehydrogenase family.</text>
</comment>
<dbReference type="GO" id="GO:0016491">
    <property type="term" value="F:oxidoreductase activity"/>
    <property type="evidence" value="ECO:0007669"/>
    <property type="project" value="UniProtKB-KW"/>
</dbReference>
<dbReference type="SUPFAM" id="SSF50129">
    <property type="entry name" value="GroES-like"/>
    <property type="match status" value="1"/>
</dbReference>
<keyword evidence="5" id="KW-0560">Oxidoreductase</keyword>
<gene>
    <name evidence="6" type="ORF">B0I29_11848</name>
</gene>
<dbReference type="EMBL" id="QLMJ01000018">
    <property type="protein sequence ID" value="RAK29256.1"/>
    <property type="molecule type" value="Genomic_DNA"/>
</dbReference>
<reference evidence="6 7" key="1">
    <citation type="submission" date="2018-06" db="EMBL/GenBank/DDBJ databases">
        <title>Genomic Encyclopedia of Type Strains, Phase III (KMG-III): the genomes of soil and plant-associated and newly described type strains.</title>
        <authorList>
            <person name="Whitman W."/>
        </authorList>
    </citation>
    <scope>NUCLEOTIDE SEQUENCE [LARGE SCALE GENOMIC DNA]</scope>
    <source>
        <strain evidence="6 7">CGMCC 4.7090</strain>
    </source>
</reference>
<comment type="caution">
    <text evidence="6">The sequence shown here is derived from an EMBL/GenBank/DDBJ whole genome shotgun (WGS) entry which is preliminary data.</text>
</comment>
<dbReference type="PANTHER" id="PTHR43350">
    <property type="entry name" value="NAD-DEPENDENT ALCOHOL DEHYDROGENASE"/>
    <property type="match status" value="1"/>
</dbReference>
<dbReference type="PANTHER" id="PTHR43350:SF19">
    <property type="entry name" value="D-GULOSIDE 3-DEHYDROGENASE"/>
    <property type="match status" value="1"/>
</dbReference>
<sequence length="293" mass="31303">MRTLHSGVSRGTETLVFQGRVPESQWATMRAPFQAGDFPAPVKYGYLNVGVVEAGVPELVGKIVFCLFPHQTRYVVPATSVTVVPDSVPADRAVLAGTVETAVNAVWDAHPQVGDRITVVGGGMVGLSVAAVLAGFPGTDVQLVDTDTTREATAKSLKIGFATPAAAAEGRDLVIHASATSAGLTRSLELLRPEGTVVELSWHGDRPVNVPLGEFFHSRRLTIRSSQVGAIRPDRHRTYADRLELALNLLQDSRFETLITGRSNFDDLPTTLPRLADGSLPALCQVIDYPSGN</sequence>
<dbReference type="CDD" id="cd08255">
    <property type="entry name" value="2-desacetyl-2-hydroxyethyl_bacteriochlorophyllide_like"/>
    <property type="match status" value="1"/>
</dbReference>
<keyword evidence="4" id="KW-0862">Zinc</keyword>
<organism evidence="6 7">
    <name type="scientific">Actinoplanes lutulentus</name>
    <dbReference type="NCBI Taxonomy" id="1287878"/>
    <lineage>
        <taxon>Bacteria</taxon>
        <taxon>Bacillati</taxon>
        <taxon>Actinomycetota</taxon>
        <taxon>Actinomycetes</taxon>
        <taxon>Micromonosporales</taxon>
        <taxon>Micromonosporaceae</taxon>
        <taxon>Actinoplanes</taxon>
    </lineage>
</organism>
<dbReference type="Gene3D" id="3.90.180.10">
    <property type="entry name" value="Medium-chain alcohol dehydrogenases, catalytic domain"/>
    <property type="match status" value="1"/>
</dbReference>
<dbReference type="InterPro" id="IPR011032">
    <property type="entry name" value="GroES-like_sf"/>
</dbReference>